<keyword evidence="2" id="KW-1185">Reference proteome</keyword>
<dbReference type="AlphaFoldDB" id="A0A068UG41"/>
<accession>A0A068UG41</accession>
<evidence type="ECO:0000313" key="1">
    <source>
        <dbReference type="EMBL" id="CDP07212.1"/>
    </source>
</evidence>
<organism evidence="1 2">
    <name type="scientific">Coffea canephora</name>
    <name type="common">Robusta coffee</name>
    <dbReference type="NCBI Taxonomy" id="49390"/>
    <lineage>
        <taxon>Eukaryota</taxon>
        <taxon>Viridiplantae</taxon>
        <taxon>Streptophyta</taxon>
        <taxon>Embryophyta</taxon>
        <taxon>Tracheophyta</taxon>
        <taxon>Spermatophyta</taxon>
        <taxon>Magnoliopsida</taxon>
        <taxon>eudicotyledons</taxon>
        <taxon>Gunneridae</taxon>
        <taxon>Pentapetalae</taxon>
        <taxon>asterids</taxon>
        <taxon>lamiids</taxon>
        <taxon>Gentianales</taxon>
        <taxon>Rubiaceae</taxon>
        <taxon>Ixoroideae</taxon>
        <taxon>Gardenieae complex</taxon>
        <taxon>Bertiereae - Coffeeae clade</taxon>
        <taxon>Coffeeae</taxon>
        <taxon>Coffea</taxon>
    </lineage>
</organism>
<name>A0A068UG41_COFCA</name>
<proteinExistence type="predicted"/>
<dbReference type="EMBL" id="HG739109">
    <property type="protein sequence ID" value="CDP07212.1"/>
    <property type="molecule type" value="Genomic_DNA"/>
</dbReference>
<reference evidence="2" key="1">
    <citation type="journal article" date="2014" name="Science">
        <title>The coffee genome provides insight into the convergent evolution of caffeine biosynthesis.</title>
        <authorList>
            <person name="Denoeud F."/>
            <person name="Carretero-Paulet L."/>
            <person name="Dereeper A."/>
            <person name="Droc G."/>
            <person name="Guyot R."/>
            <person name="Pietrella M."/>
            <person name="Zheng C."/>
            <person name="Alberti A."/>
            <person name="Anthony F."/>
            <person name="Aprea G."/>
            <person name="Aury J.M."/>
            <person name="Bento P."/>
            <person name="Bernard M."/>
            <person name="Bocs S."/>
            <person name="Campa C."/>
            <person name="Cenci A."/>
            <person name="Combes M.C."/>
            <person name="Crouzillat D."/>
            <person name="Da Silva C."/>
            <person name="Daddiego L."/>
            <person name="De Bellis F."/>
            <person name="Dussert S."/>
            <person name="Garsmeur O."/>
            <person name="Gayraud T."/>
            <person name="Guignon V."/>
            <person name="Jahn K."/>
            <person name="Jamilloux V."/>
            <person name="Joet T."/>
            <person name="Labadie K."/>
            <person name="Lan T."/>
            <person name="Leclercq J."/>
            <person name="Lepelley M."/>
            <person name="Leroy T."/>
            <person name="Li L.T."/>
            <person name="Librado P."/>
            <person name="Lopez L."/>
            <person name="Munoz A."/>
            <person name="Noel B."/>
            <person name="Pallavicini A."/>
            <person name="Perrotta G."/>
            <person name="Poncet V."/>
            <person name="Pot D."/>
            <person name="Priyono X."/>
            <person name="Rigoreau M."/>
            <person name="Rouard M."/>
            <person name="Rozas J."/>
            <person name="Tranchant-Dubreuil C."/>
            <person name="VanBuren R."/>
            <person name="Zhang Q."/>
            <person name="Andrade A.C."/>
            <person name="Argout X."/>
            <person name="Bertrand B."/>
            <person name="de Kochko A."/>
            <person name="Graziosi G."/>
            <person name="Henry R.J."/>
            <person name="Jayarama X."/>
            <person name="Ming R."/>
            <person name="Nagai C."/>
            <person name="Rounsley S."/>
            <person name="Sankoff D."/>
            <person name="Giuliano G."/>
            <person name="Albert V.A."/>
            <person name="Wincker P."/>
            <person name="Lashermes P."/>
        </authorList>
    </citation>
    <scope>NUCLEOTIDE SEQUENCE [LARGE SCALE GENOMIC DNA]</scope>
    <source>
        <strain evidence="2">cv. DH200-94</strain>
    </source>
</reference>
<sequence length="49" mass="5589">MSSNQIVDQVLGKKSGYIKGLGYRSKLISMLFALMHEENKKLEETLKKC</sequence>
<gene>
    <name evidence="1" type="ORF">GSCOC_T00024388001</name>
</gene>
<dbReference type="OrthoDB" id="1921870at2759"/>
<dbReference type="Gramene" id="CDP07212">
    <property type="protein sequence ID" value="CDP07212"/>
    <property type="gene ID" value="GSCOC_T00024388001"/>
</dbReference>
<evidence type="ECO:0000313" key="2">
    <source>
        <dbReference type="Proteomes" id="UP000295252"/>
    </source>
</evidence>
<dbReference type="Proteomes" id="UP000295252">
    <property type="component" value="Chromosome X"/>
</dbReference>
<dbReference type="InParanoid" id="A0A068UG41"/>
<protein>
    <submittedName>
        <fullName evidence="1">Uncharacterized protein</fullName>
    </submittedName>
</protein>